<evidence type="ECO:0000313" key="1">
    <source>
        <dbReference type="EMBL" id="EEY61275.1"/>
    </source>
</evidence>
<dbReference type="RefSeq" id="XP_002908192.1">
    <property type="nucleotide sequence ID" value="XM_002908146.1"/>
</dbReference>
<dbReference type="InParanoid" id="D0MTH8"/>
<evidence type="ECO:0000313" key="2">
    <source>
        <dbReference type="Proteomes" id="UP000006643"/>
    </source>
</evidence>
<dbReference type="KEGG" id="pif:PITG_01544"/>
<name>D0MTH8_PHYIT</name>
<reference evidence="2" key="1">
    <citation type="journal article" date="2009" name="Nature">
        <title>Genome sequence and analysis of the Irish potato famine pathogen Phytophthora infestans.</title>
        <authorList>
            <consortium name="The Broad Institute Genome Sequencing Platform"/>
            <person name="Haas B.J."/>
            <person name="Kamoun S."/>
            <person name="Zody M.C."/>
            <person name="Jiang R.H."/>
            <person name="Handsaker R.E."/>
            <person name="Cano L.M."/>
            <person name="Grabherr M."/>
            <person name="Kodira C.D."/>
            <person name="Raffaele S."/>
            <person name="Torto-Alalibo T."/>
            <person name="Bozkurt T.O."/>
            <person name="Ah-Fong A.M."/>
            <person name="Alvarado L."/>
            <person name="Anderson V.L."/>
            <person name="Armstrong M.R."/>
            <person name="Avrova A."/>
            <person name="Baxter L."/>
            <person name="Beynon J."/>
            <person name="Boevink P.C."/>
            <person name="Bollmann S.R."/>
            <person name="Bos J.I."/>
            <person name="Bulone V."/>
            <person name="Cai G."/>
            <person name="Cakir C."/>
            <person name="Carrington J.C."/>
            <person name="Chawner M."/>
            <person name="Conti L."/>
            <person name="Costanzo S."/>
            <person name="Ewan R."/>
            <person name="Fahlgren N."/>
            <person name="Fischbach M.A."/>
            <person name="Fugelstad J."/>
            <person name="Gilroy E.M."/>
            <person name="Gnerre S."/>
            <person name="Green P.J."/>
            <person name="Grenville-Briggs L.J."/>
            <person name="Griffith J."/>
            <person name="Grunwald N.J."/>
            <person name="Horn K."/>
            <person name="Horner N.R."/>
            <person name="Hu C.H."/>
            <person name="Huitema E."/>
            <person name="Jeong D.H."/>
            <person name="Jones A.M."/>
            <person name="Jones J.D."/>
            <person name="Jones R.W."/>
            <person name="Karlsson E.K."/>
            <person name="Kunjeti S.G."/>
            <person name="Lamour K."/>
            <person name="Liu Z."/>
            <person name="Ma L."/>
            <person name="Maclean D."/>
            <person name="Chibucos M.C."/>
            <person name="McDonald H."/>
            <person name="McWalters J."/>
            <person name="Meijer H.J."/>
            <person name="Morgan W."/>
            <person name="Morris P.F."/>
            <person name="Munro C.A."/>
            <person name="O'Neill K."/>
            <person name="Ospina-Giraldo M."/>
            <person name="Pinzon A."/>
            <person name="Pritchard L."/>
            <person name="Ramsahoye B."/>
            <person name="Ren Q."/>
            <person name="Restrepo S."/>
            <person name="Roy S."/>
            <person name="Sadanandom A."/>
            <person name="Savidor A."/>
            <person name="Schornack S."/>
            <person name="Schwartz D.C."/>
            <person name="Schumann U.D."/>
            <person name="Schwessinger B."/>
            <person name="Seyer L."/>
            <person name="Sharpe T."/>
            <person name="Silvar C."/>
            <person name="Song J."/>
            <person name="Studholme D.J."/>
            <person name="Sykes S."/>
            <person name="Thines M."/>
            <person name="van de Vondervoort P.J."/>
            <person name="Phuntumart V."/>
            <person name="Wawra S."/>
            <person name="Weide R."/>
            <person name="Win J."/>
            <person name="Young C."/>
            <person name="Zhou S."/>
            <person name="Fry W."/>
            <person name="Meyers B.C."/>
            <person name="van West P."/>
            <person name="Ristaino J."/>
            <person name="Govers F."/>
            <person name="Birch P.R."/>
            <person name="Whisson S.C."/>
            <person name="Judelson H.S."/>
            <person name="Nusbaum C."/>
        </authorList>
    </citation>
    <scope>NUCLEOTIDE SEQUENCE [LARGE SCALE GENOMIC DNA]</scope>
    <source>
        <strain evidence="2">T30-4</strain>
    </source>
</reference>
<gene>
    <name evidence="1" type="ORF">PITG_01544</name>
</gene>
<organism evidence="1 2">
    <name type="scientific">Phytophthora infestans (strain T30-4)</name>
    <name type="common">Potato late blight agent</name>
    <dbReference type="NCBI Taxonomy" id="403677"/>
    <lineage>
        <taxon>Eukaryota</taxon>
        <taxon>Sar</taxon>
        <taxon>Stramenopiles</taxon>
        <taxon>Oomycota</taxon>
        <taxon>Peronosporomycetes</taxon>
        <taxon>Peronosporales</taxon>
        <taxon>Peronosporaceae</taxon>
        <taxon>Phytophthora</taxon>
    </lineage>
</organism>
<accession>D0MTH8</accession>
<keyword evidence="2" id="KW-1185">Reference proteome</keyword>
<dbReference type="EMBL" id="DS028119">
    <property type="protein sequence ID" value="EEY61275.1"/>
    <property type="molecule type" value="Genomic_DNA"/>
</dbReference>
<proteinExistence type="predicted"/>
<dbReference type="Proteomes" id="UP000006643">
    <property type="component" value="Unassembled WGS sequence"/>
</dbReference>
<dbReference type="GeneID" id="9468890"/>
<dbReference type="AlphaFoldDB" id="D0MTH8"/>
<dbReference type="HOGENOM" id="CLU_2799483_0_0_1"/>
<dbReference type="VEuPathDB" id="FungiDB:PITG_01544"/>
<protein>
    <submittedName>
        <fullName evidence="1">Uncharacterized protein</fullName>
    </submittedName>
</protein>
<sequence length="68" mass="7841">MARQQRIKDRRPTYTMKTLQQAQKGQRAFIPIHVKKCDSTIRLRRQTLPPAAKFGTSFGEAALTFHRG</sequence>